<dbReference type="OrthoDB" id="6618553at2759"/>
<dbReference type="Gene3D" id="3.30.70.270">
    <property type="match status" value="1"/>
</dbReference>
<evidence type="ECO:0000256" key="7">
    <source>
        <dbReference type="ARBA" id="ARBA00022918"/>
    </source>
</evidence>
<comment type="caution">
    <text evidence="11">The sequence shown here is derived from an EMBL/GenBank/DDBJ whole genome shotgun (WGS) entry which is preliminary data.</text>
</comment>
<evidence type="ECO:0000256" key="1">
    <source>
        <dbReference type="ARBA" id="ARBA00012493"/>
    </source>
</evidence>
<dbReference type="InterPro" id="IPR001584">
    <property type="entry name" value="Integrase_cat-core"/>
</dbReference>
<dbReference type="InterPro" id="IPR043502">
    <property type="entry name" value="DNA/RNA_pol_sf"/>
</dbReference>
<dbReference type="AlphaFoldDB" id="A0A8J5CQE0"/>
<dbReference type="InterPro" id="IPR000477">
    <property type="entry name" value="RT_dom"/>
</dbReference>
<evidence type="ECO:0000259" key="9">
    <source>
        <dbReference type="PROSITE" id="PS50878"/>
    </source>
</evidence>
<feature type="domain" description="Integrase catalytic" evidence="10">
    <location>
        <begin position="636"/>
        <end position="789"/>
    </location>
</feature>
<dbReference type="Pfam" id="PF17921">
    <property type="entry name" value="Integrase_H2C2"/>
    <property type="match status" value="1"/>
</dbReference>
<dbReference type="GO" id="GO:0042575">
    <property type="term" value="C:DNA polymerase complex"/>
    <property type="evidence" value="ECO:0007669"/>
    <property type="project" value="UniProtKB-ARBA"/>
</dbReference>
<dbReference type="EMBL" id="JACEEZ010019081">
    <property type="protein sequence ID" value="KAG0716132.1"/>
    <property type="molecule type" value="Genomic_DNA"/>
</dbReference>
<dbReference type="CDD" id="cd01647">
    <property type="entry name" value="RT_LTR"/>
    <property type="match status" value="1"/>
</dbReference>
<feature type="region of interest" description="Disordered" evidence="8">
    <location>
        <begin position="881"/>
        <end position="920"/>
    </location>
</feature>
<dbReference type="SUPFAM" id="SSF56672">
    <property type="entry name" value="DNA/RNA polymerases"/>
    <property type="match status" value="1"/>
</dbReference>
<accession>A0A8J5CQE0</accession>
<dbReference type="SUPFAM" id="SSF53098">
    <property type="entry name" value="Ribonuclease H-like"/>
    <property type="match status" value="1"/>
</dbReference>
<gene>
    <name evidence="11" type="primary">TY3B-I_7</name>
    <name evidence="11" type="ORF">GWK47_010333</name>
</gene>
<dbReference type="Gene3D" id="1.10.340.70">
    <property type="match status" value="1"/>
</dbReference>
<keyword evidence="5" id="KW-0255">Endonuclease</keyword>
<organism evidence="11 12">
    <name type="scientific">Chionoecetes opilio</name>
    <name type="common">Atlantic snow crab</name>
    <name type="synonym">Cancer opilio</name>
    <dbReference type="NCBI Taxonomy" id="41210"/>
    <lineage>
        <taxon>Eukaryota</taxon>
        <taxon>Metazoa</taxon>
        <taxon>Ecdysozoa</taxon>
        <taxon>Arthropoda</taxon>
        <taxon>Crustacea</taxon>
        <taxon>Multicrustacea</taxon>
        <taxon>Malacostraca</taxon>
        <taxon>Eumalacostraca</taxon>
        <taxon>Eucarida</taxon>
        <taxon>Decapoda</taxon>
        <taxon>Pleocyemata</taxon>
        <taxon>Brachyura</taxon>
        <taxon>Eubrachyura</taxon>
        <taxon>Majoidea</taxon>
        <taxon>Majidae</taxon>
        <taxon>Chionoecetes</taxon>
    </lineage>
</organism>
<dbReference type="GO" id="GO:0015074">
    <property type="term" value="P:DNA integration"/>
    <property type="evidence" value="ECO:0007669"/>
    <property type="project" value="InterPro"/>
</dbReference>
<evidence type="ECO:0000256" key="5">
    <source>
        <dbReference type="ARBA" id="ARBA00022759"/>
    </source>
</evidence>
<proteinExistence type="predicted"/>
<evidence type="ECO:0000256" key="3">
    <source>
        <dbReference type="ARBA" id="ARBA00022695"/>
    </source>
</evidence>
<dbReference type="InterPro" id="IPR050951">
    <property type="entry name" value="Retrovirus_Pol_polyprotein"/>
</dbReference>
<reference evidence="11" key="1">
    <citation type="submission" date="2020-07" db="EMBL/GenBank/DDBJ databases">
        <title>The High-quality genome of the commercially important snow crab, Chionoecetes opilio.</title>
        <authorList>
            <person name="Jeong J.-H."/>
            <person name="Ryu S."/>
        </authorList>
    </citation>
    <scope>NUCLEOTIDE SEQUENCE</scope>
    <source>
        <strain evidence="11">MADBK_172401_WGS</strain>
        <tissue evidence="11">Digestive gland</tissue>
    </source>
</reference>
<sequence>MGRTPLPEMSGPPHHVHLRPDTRPHAVHVPASVPLHFFDEVRRQLDDDVDKGIIEVVPAGEPTEWCSRMVVVPKKDGRPRRTVDFQRLNRASLRETHHTRPPFDLVSSVPKHTFKTVADAYSGYHLVPLDKESRKLTTFITPWGRYRYRRTPMGHCASQDAFTKRFDDTITNVPRKLKCVDDTLLHDSSVSDAFWHTYNFLQRCMESGVTLRPDKFCFCRRSVTFAGYLLGWEGYQPSRDLVNSITDFKMPAQPTLTDVQSWFGLVNQVAPFLAVAPVMEPFRELLKKPGGKAVYWDKQLEALFTSAKDTIGRLAAEGLRFYDVSRPTAVLTDYSRQGIGFLVLQQYCECVSEKSPLCCPGGWKLVLCGSRHLTAAERNYSTLEGEALAIAWCLKKARLFLLGCKNLTLVTDHKALTRIFGDKELKDIANPRILNLKEKTLMFTFHIKYLKGDTNCAADALSRYPILSGGPEGSDEDDEELVCAAMTAATAAAAEDEVGHVVDLHQVEEEAARDEEYRLLRECVANDGWAERKDWEPLALRQYFKMRRHLSCQGNIVLYTCDEKHPRLVIPAAQRRAVLANLHAGHQGRDSMLRRARQSVYWPGIDAEVEQKRRQCAVCDTHAPSSPAETLLPTPPPQYPFQQVVADLFQLDGHTYIAVADRLSGWLEVEHLSGDATSARLITVFRRWFKRFGIPEELSCDGGTNLTSQESRGFLDTWRVRLRVSSAHYPQSNGRAEAAVKCAKRLLRGNTGRNGSLDTDAAAWAIMQYLNTPPQGSEASPAQLITGRQLRDAIPVDTSLYEVSERWAWLLRERERAMARSGDSAASQHDQTAHNLEPLTPGLRTRILNPGSGRWDRAGTVLETTAPRQYLVRLDGSGRTTIRNRRHLRPLTGVQAHDDGTTAMPGATPPSQGRPQRHRQAPRHLLDYVLDNATSQATH</sequence>
<keyword evidence="7" id="KW-0695">RNA-directed DNA polymerase</keyword>
<evidence type="ECO:0000256" key="8">
    <source>
        <dbReference type="SAM" id="MobiDB-lite"/>
    </source>
</evidence>
<keyword evidence="4" id="KW-0540">Nuclease</keyword>
<keyword evidence="3" id="KW-0548">Nucleotidyltransferase</keyword>
<dbReference type="InterPro" id="IPR041373">
    <property type="entry name" value="RT_RNaseH"/>
</dbReference>
<evidence type="ECO:0000256" key="4">
    <source>
        <dbReference type="ARBA" id="ARBA00022722"/>
    </source>
</evidence>
<name>A0A8J5CQE0_CHIOP</name>
<evidence type="ECO:0000259" key="10">
    <source>
        <dbReference type="PROSITE" id="PS50994"/>
    </source>
</evidence>
<dbReference type="Gene3D" id="3.10.10.10">
    <property type="entry name" value="HIV Type 1 Reverse Transcriptase, subunit A, domain 1"/>
    <property type="match status" value="1"/>
</dbReference>
<protein>
    <recommendedName>
        <fullName evidence="1">RNA-directed DNA polymerase</fullName>
        <ecNumber evidence="1">2.7.7.49</ecNumber>
    </recommendedName>
</protein>
<keyword evidence="6" id="KW-0378">Hydrolase</keyword>
<dbReference type="Proteomes" id="UP000770661">
    <property type="component" value="Unassembled WGS sequence"/>
</dbReference>
<dbReference type="PROSITE" id="PS50994">
    <property type="entry name" value="INTEGRASE"/>
    <property type="match status" value="1"/>
</dbReference>
<dbReference type="InterPro" id="IPR043128">
    <property type="entry name" value="Rev_trsase/Diguanyl_cyclase"/>
</dbReference>
<dbReference type="PROSITE" id="PS50878">
    <property type="entry name" value="RT_POL"/>
    <property type="match status" value="1"/>
</dbReference>
<evidence type="ECO:0000256" key="2">
    <source>
        <dbReference type="ARBA" id="ARBA00022679"/>
    </source>
</evidence>
<dbReference type="Pfam" id="PF17917">
    <property type="entry name" value="RT_RNaseH"/>
    <property type="match status" value="1"/>
</dbReference>
<dbReference type="Pfam" id="PF00078">
    <property type="entry name" value="RVT_1"/>
    <property type="match status" value="1"/>
</dbReference>
<dbReference type="InterPro" id="IPR036397">
    <property type="entry name" value="RNaseH_sf"/>
</dbReference>
<dbReference type="FunFam" id="1.10.340.70:FF:000004">
    <property type="entry name" value="Retrovirus-related Pol polyprotein from transposon 297-like Protein"/>
    <property type="match status" value="1"/>
</dbReference>
<dbReference type="GO" id="GO:0003964">
    <property type="term" value="F:RNA-directed DNA polymerase activity"/>
    <property type="evidence" value="ECO:0007669"/>
    <property type="project" value="UniProtKB-KW"/>
</dbReference>
<dbReference type="GO" id="GO:0016787">
    <property type="term" value="F:hydrolase activity"/>
    <property type="evidence" value="ECO:0007669"/>
    <property type="project" value="UniProtKB-KW"/>
</dbReference>
<dbReference type="CDD" id="cd09274">
    <property type="entry name" value="RNase_HI_RT_Ty3"/>
    <property type="match status" value="1"/>
</dbReference>
<feature type="region of interest" description="Disordered" evidence="8">
    <location>
        <begin position="823"/>
        <end position="843"/>
    </location>
</feature>
<dbReference type="InterPro" id="IPR041588">
    <property type="entry name" value="Integrase_H2C2"/>
</dbReference>
<feature type="domain" description="Reverse transcriptase" evidence="9">
    <location>
        <begin position="53"/>
        <end position="230"/>
    </location>
</feature>
<evidence type="ECO:0000313" key="12">
    <source>
        <dbReference type="Proteomes" id="UP000770661"/>
    </source>
</evidence>
<dbReference type="GO" id="GO:0004519">
    <property type="term" value="F:endonuclease activity"/>
    <property type="evidence" value="ECO:0007669"/>
    <property type="project" value="UniProtKB-KW"/>
</dbReference>
<dbReference type="PANTHER" id="PTHR37984">
    <property type="entry name" value="PROTEIN CBG26694"/>
    <property type="match status" value="1"/>
</dbReference>
<evidence type="ECO:0000313" key="11">
    <source>
        <dbReference type="EMBL" id="KAG0716132.1"/>
    </source>
</evidence>
<dbReference type="Gene3D" id="3.30.420.10">
    <property type="entry name" value="Ribonuclease H-like superfamily/Ribonuclease H"/>
    <property type="match status" value="1"/>
</dbReference>
<dbReference type="InterPro" id="IPR012337">
    <property type="entry name" value="RNaseH-like_sf"/>
</dbReference>
<evidence type="ECO:0000256" key="6">
    <source>
        <dbReference type="ARBA" id="ARBA00022801"/>
    </source>
</evidence>
<keyword evidence="12" id="KW-1185">Reference proteome</keyword>
<dbReference type="PANTHER" id="PTHR37984:SF7">
    <property type="entry name" value="INTEGRASE CATALYTIC DOMAIN-CONTAINING PROTEIN"/>
    <property type="match status" value="1"/>
</dbReference>
<dbReference type="GO" id="GO:0003676">
    <property type="term" value="F:nucleic acid binding"/>
    <property type="evidence" value="ECO:0007669"/>
    <property type="project" value="InterPro"/>
</dbReference>
<dbReference type="EC" id="2.7.7.49" evidence="1"/>
<feature type="compositionally biased region" description="Polar residues" evidence="8">
    <location>
        <begin position="824"/>
        <end position="834"/>
    </location>
</feature>
<feature type="region of interest" description="Disordered" evidence="8">
    <location>
        <begin position="1"/>
        <end position="21"/>
    </location>
</feature>
<keyword evidence="2" id="KW-0808">Transferase</keyword>